<dbReference type="SUPFAM" id="SSF52833">
    <property type="entry name" value="Thioredoxin-like"/>
    <property type="match status" value="1"/>
</dbReference>
<keyword evidence="3" id="KW-1185">Reference proteome</keyword>
<evidence type="ECO:0000313" key="3">
    <source>
        <dbReference type="Proteomes" id="UP000800039"/>
    </source>
</evidence>
<dbReference type="RefSeq" id="XP_040783793.1">
    <property type="nucleotide sequence ID" value="XM_040927425.1"/>
</dbReference>
<dbReference type="InterPro" id="IPR036249">
    <property type="entry name" value="Thioredoxin-like_sf"/>
</dbReference>
<dbReference type="Pfam" id="PF00085">
    <property type="entry name" value="Thioredoxin"/>
    <property type="match status" value="1"/>
</dbReference>
<dbReference type="InterPro" id="IPR013766">
    <property type="entry name" value="Thioredoxin_domain"/>
</dbReference>
<dbReference type="EMBL" id="ML976619">
    <property type="protein sequence ID" value="KAF1841230.1"/>
    <property type="molecule type" value="Genomic_DNA"/>
</dbReference>
<reference evidence="2" key="1">
    <citation type="submission" date="2020-01" db="EMBL/GenBank/DDBJ databases">
        <authorList>
            <consortium name="DOE Joint Genome Institute"/>
            <person name="Haridas S."/>
            <person name="Albert R."/>
            <person name="Binder M."/>
            <person name="Bloem J."/>
            <person name="Labutti K."/>
            <person name="Salamov A."/>
            <person name="Andreopoulos B."/>
            <person name="Baker S.E."/>
            <person name="Barry K."/>
            <person name="Bills G."/>
            <person name="Bluhm B.H."/>
            <person name="Cannon C."/>
            <person name="Castanera R."/>
            <person name="Culley D.E."/>
            <person name="Daum C."/>
            <person name="Ezra D."/>
            <person name="Gonzalez J.B."/>
            <person name="Henrissat B."/>
            <person name="Kuo A."/>
            <person name="Liang C."/>
            <person name="Lipzen A."/>
            <person name="Lutzoni F."/>
            <person name="Magnuson J."/>
            <person name="Mondo S."/>
            <person name="Nolan M."/>
            <person name="Ohm R."/>
            <person name="Pangilinan J."/>
            <person name="Park H.-J."/>
            <person name="Ramirez L."/>
            <person name="Alfaro M."/>
            <person name="Sun H."/>
            <person name="Tritt A."/>
            <person name="Yoshinaga Y."/>
            <person name="Zwiers L.-H."/>
            <person name="Turgeon B.G."/>
            <person name="Goodwin S.B."/>
            <person name="Spatafora J.W."/>
            <person name="Crous P.W."/>
            <person name="Grigoriev I.V."/>
        </authorList>
    </citation>
    <scope>NUCLEOTIDE SEQUENCE</scope>
    <source>
        <strain evidence="2">CBS 394.84</strain>
    </source>
</reference>
<comment type="caution">
    <text evidence="2">The sequence shown here is derived from an EMBL/GenBank/DDBJ whole genome shotgun (WGS) entry which is preliminary data.</text>
</comment>
<dbReference type="CDD" id="cd02947">
    <property type="entry name" value="TRX_family"/>
    <property type="match status" value="1"/>
</dbReference>
<gene>
    <name evidence="2" type="ORF">K460DRAFT_257208</name>
</gene>
<dbReference type="GeneID" id="63844678"/>
<feature type="non-terminal residue" evidence="2">
    <location>
        <position position="163"/>
    </location>
</feature>
<accession>A0A9P4G8Z9</accession>
<evidence type="ECO:0000313" key="2">
    <source>
        <dbReference type="EMBL" id="KAF1841230.1"/>
    </source>
</evidence>
<proteinExistence type="predicted"/>
<dbReference type="Gene3D" id="3.40.30.10">
    <property type="entry name" value="Glutaredoxin"/>
    <property type="match status" value="1"/>
</dbReference>
<name>A0A9P4G8Z9_9PLEO</name>
<feature type="domain" description="Thioredoxin" evidence="1">
    <location>
        <begin position="55"/>
        <end position="133"/>
    </location>
</feature>
<protein>
    <recommendedName>
        <fullName evidence="1">Thioredoxin domain-containing protein</fullName>
    </recommendedName>
</protein>
<dbReference type="OrthoDB" id="19690at2759"/>
<dbReference type="AlphaFoldDB" id="A0A9P4G8Z9"/>
<sequence length="163" mass="18625">MLRPITLRIPLRTPCSKRAFSLLNPTHRSHTNRIFDPVRQPNDLHTLTLLNAADNRSLITLWSASWCQTCQTVKPLIRQLIEEEKIGEREGGLGFVEVLLDSTLIGDLGVQFRISSMPTLLAFSRQEAQFDTRLTKPEDMRNKEFLREWLLTEARRGGRKGGG</sequence>
<organism evidence="2 3">
    <name type="scientific">Cucurbitaria berberidis CBS 394.84</name>
    <dbReference type="NCBI Taxonomy" id="1168544"/>
    <lineage>
        <taxon>Eukaryota</taxon>
        <taxon>Fungi</taxon>
        <taxon>Dikarya</taxon>
        <taxon>Ascomycota</taxon>
        <taxon>Pezizomycotina</taxon>
        <taxon>Dothideomycetes</taxon>
        <taxon>Pleosporomycetidae</taxon>
        <taxon>Pleosporales</taxon>
        <taxon>Pleosporineae</taxon>
        <taxon>Cucurbitariaceae</taxon>
        <taxon>Cucurbitaria</taxon>
    </lineage>
</organism>
<evidence type="ECO:0000259" key="1">
    <source>
        <dbReference type="Pfam" id="PF00085"/>
    </source>
</evidence>
<dbReference type="Proteomes" id="UP000800039">
    <property type="component" value="Unassembled WGS sequence"/>
</dbReference>